<evidence type="ECO:0000313" key="1">
    <source>
        <dbReference type="EMBL" id="CAD6442916.1"/>
    </source>
</evidence>
<accession>A0A8H2ZNH6</accession>
<dbReference type="AlphaFoldDB" id="A0A8H2ZNH6"/>
<dbReference type="Proteomes" id="UP000624404">
    <property type="component" value="Unassembled WGS sequence"/>
</dbReference>
<reference evidence="1" key="1">
    <citation type="submission" date="2020-10" db="EMBL/GenBank/DDBJ databases">
        <authorList>
            <person name="Kusch S."/>
        </authorList>
    </citation>
    <scope>NUCLEOTIDE SEQUENCE</scope>
    <source>
        <strain evidence="1">SwB9</strain>
    </source>
</reference>
<dbReference type="EMBL" id="CAJHIA010000009">
    <property type="protein sequence ID" value="CAD6442916.1"/>
    <property type="molecule type" value="Genomic_DNA"/>
</dbReference>
<comment type="caution">
    <text evidence="1">The sequence shown here is derived from an EMBL/GenBank/DDBJ whole genome shotgun (WGS) entry which is preliminary data.</text>
</comment>
<evidence type="ECO:0000313" key="2">
    <source>
        <dbReference type="Proteomes" id="UP000624404"/>
    </source>
</evidence>
<keyword evidence="2" id="KW-1185">Reference proteome</keyword>
<proteinExistence type="predicted"/>
<protein>
    <submittedName>
        <fullName evidence="1">0877b1df-131e-43d1-9b1d-db69a1d7176a</fullName>
    </submittedName>
</protein>
<gene>
    <name evidence="1" type="ORF">SCLTRI_LOCUS2708</name>
</gene>
<sequence>MSSLFDNPGVKDLMAWLAVGMRCYFKYKLADEFEPFGEVMRPGVWRSMTDFMNAAEAWNQWPVRSTFTARMIFRTFRPKPAANNRRIGRLRHMLHRNHDLPSLPAGLVPEPVLQELPKYGRGNFSVSYVDNATNAWNRLIDAQIPGGISAGTTVLPRGDNASDAVDPWEGDASSVVVPWEDDTSGAVVHWKAMQSVRRIRALMKMFSLRRFGTAW</sequence>
<name>A0A8H2ZNH6_9HELO</name>
<organism evidence="1 2">
    <name type="scientific">Sclerotinia trifoliorum</name>
    <dbReference type="NCBI Taxonomy" id="28548"/>
    <lineage>
        <taxon>Eukaryota</taxon>
        <taxon>Fungi</taxon>
        <taxon>Dikarya</taxon>
        <taxon>Ascomycota</taxon>
        <taxon>Pezizomycotina</taxon>
        <taxon>Leotiomycetes</taxon>
        <taxon>Helotiales</taxon>
        <taxon>Sclerotiniaceae</taxon>
        <taxon>Sclerotinia</taxon>
    </lineage>
</organism>